<evidence type="ECO:0000256" key="8">
    <source>
        <dbReference type="ARBA" id="ARBA00022989"/>
    </source>
</evidence>
<reference evidence="13" key="1">
    <citation type="submission" date="2024-06" db="EMBL/GenBank/DDBJ databases">
        <authorList>
            <person name="Sun Y."/>
        </authorList>
    </citation>
    <scope>NUCLEOTIDE SEQUENCE</scope>
    <source>
        <strain evidence="13">IGA1.0</strain>
    </source>
</reference>
<dbReference type="InterPro" id="IPR000620">
    <property type="entry name" value="EamA_dom"/>
</dbReference>
<keyword evidence="7" id="KW-0448">Lipopolysaccharide biosynthesis</keyword>
<keyword evidence="4" id="KW-0997">Cell inner membrane</keyword>
<keyword evidence="5" id="KW-0441">Lipid A biosynthesis</keyword>
<evidence type="ECO:0000256" key="5">
    <source>
        <dbReference type="ARBA" id="ARBA00022556"/>
    </source>
</evidence>
<evidence type="ECO:0000313" key="13">
    <source>
        <dbReference type="EMBL" id="XBS91085.1"/>
    </source>
</evidence>
<evidence type="ECO:0000256" key="7">
    <source>
        <dbReference type="ARBA" id="ARBA00022985"/>
    </source>
</evidence>
<evidence type="ECO:0000256" key="2">
    <source>
        <dbReference type="ARBA" id="ARBA00022475"/>
    </source>
</evidence>
<dbReference type="RefSeq" id="WP_350016893.1">
    <property type="nucleotide sequence ID" value="NZ_CP157948.1"/>
</dbReference>
<evidence type="ECO:0000256" key="1">
    <source>
        <dbReference type="ARBA" id="ARBA00004651"/>
    </source>
</evidence>
<evidence type="ECO:0000256" key="3">
    <source>
        <dbReference type="ARBA" id="ARBA00022516"/>
    </source>
</evidence>
<organism evidence="13">
    <name type="scientific">Rhodanobacter sp. IGA1.0</name>
    <dbReference type="NCBI Taxonomy" id="3158582"/>
    <lineage>
        <taxon>Bacteria</taxon>
        <taxon>Pseudomonadati</taxon>
        <taxon>Pseudomonadota</taxon>
        <taxon>Gammaproteobacteria</taxon>
        <taxon>Lysobacterales</taxon>
        <taxon>Rhodanobacteraceae</taxon>
        <taxon>Rhodanobacter</taxon>
    </lineage>
</organism>
<dbReference type="Gene3D" id="1.10.3730.20">
    <property type="match status" value="1"/>
</dbReference>
<evidence type="ECO:0000256" key="4">
    <source>
        <dbReference type="ARBA" id="ARBA00022519"/>
    </source>
</evidence>
<dbReference type="GO" id="GO:0009103">
    <property type="term" value="P:lipopolysaccharide biosynthetic process"/>
    <property type="evidence" value="ECO:0007669"/>
    <property type="project" value="UniProtKB-KW"/>
</dbReference>
<evidence type="ECO:0000256" key="11">
    <source>
        <dbReference type="SAM" id="Phobius"/>
    </source>
</evidence>
<keyword evidence="9" id="KW-0443">Lipid metabolism</keyword>
<keyword evidence="2" id="KW-1003">Cell membrane</keyword>
<accession>A0AAU7QN88</accession>
<feature type="transmembrane region" description="Helical" evidence="11">
    <location>
        <begin position="79"/>
        <end position="97"/>
    </location>
</feature>
<keyword evidence="8 11" id="KW-1133">Transmembrane helix</keyword>
<dbReference type="PANTHER" id="PTHR30561:SF9">
    <property type="entry name" value="4-AMINO-4-DEOXY-L-ARABINOSE-PHOSPHOUNDECAPRENOL FLIPPASE SUBUNIT ARNF-RELATED"/>
    <property type="match status" value="1"/>
</dbReference>
<proteinExistence type="predicted"/>
<dbReference type="GO" id="GO:0009245">
    <property type="term" value="P:lipid A biosynthetic process"/>
    <property type="evidence" value="ECO:0007669"/>
    <property type="project" value="UniProtKB-KW"/>
</dbReference>
<evidence type="ECO:0000256" key="9">
    <source>
        <dbReference type="ARBA" id="ARBA00023098"/>
    </source>
</evidence>
<sequence>MTGSPSTLVVGLWLLNIVLDTTGQLAFKAAAGDSDAGDGLARWKHMAARPWLWLGIGCYAVEFLVWIAFLSLIPLSEGVLLGSINIVAIMLAGRLLFGEKLTRLRVIGIALVTLGVAIVGLGG</sequence>
<feature type="transmembrane region" description="Helical" evidence="11">
    <location>
        <begin position="51"/>
        <end position="73"/>
    </location>
</feature>
<dbReference type="SUPFAM" id="SSF103481">
    <property type="entry name" value="Multidrug resistance efflux transporter EmrE"/>
    <property type="match status" value="1"/>
</dbReference>
<keyword evidence="10 11" id="KW-0472">Membrane</keyword>
<gene>
    <name evidence="13" type="ORF">ABNK63_05460</name>
</gene>
<feature type="domain" description="EamA" evidence="12">
    <location>
        <begin position="51"/>
        <end position="119"/>
    </location>
</feature>
<comment type="subcellular location">
    <subcellularLocation>
        <location evidence="1">Cell membrane</location>
        <topology evidence="1">Multi-pass membrane protein</topology>
    </subcellularLocation>
</comment>
<evidence type="ECO:0000259" key="12">
    <source>
        <dbReference type="Pfam" id="PF00892"/>
    </source>
</evidence>
<feature type="transmembrane region" description="Helical" evidence="11">
    <location>
        <begin position="104"/>
        <end position="122"/>
    </location>
</feature>
<dbReference type="AlphaFoldDB" id="A0AAU7QN88"/>
<dbReference type="GO" id="GO:0005886">
    <property type="term" value="C:plasma membrane"/>
    <property type="evidence" value="ECO:0007669"/>
    <property type="project" value="UniProtKB-SubCell"/>
</dbReference>
<dbReference type="InterPro" id="IPR037185">
    <property type="entry name" value="EmrE-like"/>
</dbReference>
<name>A0AAU7QN88_9GAMM</name>
<evidence type="ECO:0000256" key="10">
    <source>
        <dbReference type="ARBA" id="ARBA00023136"/>
    </source>
</evidence>
<dbReference type="PANTHER" id="PTHR30561">
    <property type="entry name" value="SMR FAMILY PROTON-DEPENDENT DRUG EFFLUX TRANSPORTER SUGE"/>
    <property type="match status" value="1"/>
</dbReference>
<keyword evidence="3" id="KW-0444">Lipid biosynthesis</keyword>
<protein>
    <submittedName>
        <fullName evidence="13">EamA family transporter</fullName>
    </submittedName>
</protein>
<dbReference type="Pfam" id="PF00892">
    <property type="entry name" value="EamA"/>
    <property type="match status" value="1"/>
</dbReference>
<evidence type="ECO:0000256" key="6">
    <source>
        <dbReference type="ARBA" id="ARBA00022692"/>
    </source>
</evidence>
<dbReference type="GO" id="GO:0022857">
    <property type="term" value="F:transmembrane transporter activity"/>
    <property type="evidence" value="ECO:0007669"/>
    <property type="project" value="InterPro"/>
</dbReference>
<keyword evidence="6 11" id="KW-0812">Transmembrane</keyword>
<dbReference type="InterPro" id="IPR000390">
    <property type="entry name" value="Small_drug/metabolite_transptr"/>
</dbReference>
<dbReference type="EMBL" id="CP157948">
    <property type="protein sequence ID" value="XBS91085.1"/>
    <property type="molecule type" value="Genomic_DNA"/>
</dbReference>